<dbReference type="ExpressionAtlas" id="A0A3Q2H908">
    <property type="expression patterns" value="baseline"/>
</dbReference>
<evidence type="ECO:0000313" key="10">
    <source>
        <dbReference type="Proteomes" id="UP000002281"/>
    </source>
</evidence>
<dbReference type="Bgee" id="ENSECAG00000000548">
    <property type="expression patterns" value="Expressed in bone marrow and 18 other cell types or tissues"/>
</dbReference>
<dbReference type="CDD" id="cd05768">
    <property type="entry name" value="IgC1_CH3_IgAGD_CH4_IgAEM"/>
    <property type="match status" value="1"/>
</dbReference>
<keyword evidence="6" id="KW-0812">Transmembrane</keyword>
<dbReference type="PROSITE" id="PS00290">
    <property type="entry name" value="IG_MHC"/>
    <property type="match status" value="3"/>
</dbReference>
<reference evidence="9" key="3">
    <citation type="submission" date="2025-09" db="UniProtKB">
        <authorList>
            <consortium name="Ensembl"/>
        </authorList>
    </citation>
    <scope>IDENTIFICATION</scope>
    <source>
        <strain evidence="9">Thoroughbred</strain>
    </source>
</reference>
<keyword evidence="3" id="KW-0393">Immunoglobulin domain</keyword>
<dbReference type="InterPro" id="IPR036179">
    <property type="entry name" value="Ig-like_dom_sf"/>
</dbReference>
<reference evidence="9 10" key="1">
    <citation type="journal article" date="2009" name="Science">
        <title>Genome sequence, comparative analysis, and population genetics of the domestic horse.</title>
        <authorList>
            <consortium name="Broad Institute Genome Sequencing Platform"/>
            <consortium name="Broad Institute Whole Genome Assembly Team"/>
            <person name="Wade C.M."/>
            <person name="Giulotto E."/>
            <person name="Sigurdsson S."/>
            <person name="Zoli M."/>
            <person name="Gnerre S."/>
            <person name="Imsland F."/>
            <person name="Lear T.L."/>
            <person name="Adelson D.L."/>
            <person name="Bailey E."/>
            <person name="Bellone R.R."/>
            <person name="Bloecker H."/>
            <person name="Distl O."/>
            <person name="Edgar R.C."/>
            <person name="Garber M."/>
            <person name="Leeb T."/>
            <person name="Mauceli E."/>
            <person name="MacLeod J.N."/>
            <person name="Penedo M.C.T."/>
            <person name="Raison J.M."/>
            <person name="Sharpe T."/>
            <person name="Vogel J."/>
            <person name="Andersson L."/>
            <person name="Antczak D.F."/>
            <person name="Biagi T."/>
            <person name="Binns M.M."/>
            <person name="Chowdhary B.P."/>
            <person name="Coleman S.J."/>
            <person name="Della Valle G."/>
            <person name="Fryc S."/>
            <person name="Guerin G."/>
            <person name="Hasegawa T."/>
            <person name="Hill E.W."/>
            <person name="Jurka J."/>
            <person name="Kiialainen A."/>
            <person name="Lindgren G."/>
            <person name="Liu J."/>
            <person name="Magnani E."/>
            <person name="Mickelson J.R."/>
            <person name="Murray J."/>
            <person name="Nergadze S.G."/>
            <person name="Onofrio R."/>
            <person name="Pedroni S."/>
            <person name="Piras M.F."/>
            <person name="Raudsepp T."/>
            <person name="Rocchi M."/>
            <person name="Roeed K.H."/>
            <person name="Ryder O.A."/>
            <person name="Searle S."/>
            <person name="Skow L."/>
            <person name="Swinburne J.E."/>
            <person name="Syvaenen A.C."/>
            <person name="Tozaki T."/>
            <person name="Valberg S.J."/>
            <person name="Vaudin M."/>
            <person name="White J.R."/>
            <person name="Zody M.C."/>
            <person name="Lander E.S."/>
            <person name="Lindblad-Toh K."/>
        </authorList>
    </citation>
    <scope>NUCLEOTIDE SEQUENCE [LARGE SCALE GENOMIC DNA]</scope>
    <source>
        <strain evidence="9 10">Thoroughbred</strain>
    </source>
</reference>
<dbReference type="Proteomes" id="UP000002281">
    <property type="component" value="Chromosome 24"/>
</dbReference>
<keyword evidence="4" id="KW-1280">Immunoglobulin</keyword>
<dbReference type="AlphaFoldDB" id="A0A3Q2H908"/>
<evidence type="ECO:0000313" key="9">
    <source>
        <dbReference type="Ensembl" id="ENSECAP00000029691.2"/>
    </source>
</evidence>
<dbReference type="GO" id="GO:0042571">
    <property type="term" value="C:immunoglobulin complex, circulating"/>
    <property type="evidence" value="ECO:0000318"/>
    <property type="project" value="GO_Central"/>
</dbReference>
<dbReference type="SMART" id="SM00409">
    <property type="entry name" value="IG"/>
    <property type="match status" value="2"/>
</dbReference>
<keyword evidence="7" id="KW-0732">Signal</keyword>
<keyword evidence="6" id="KW-1133">Transmembrane helix</keyword>
<organism evidence="9 10">
    <name type="scientific">Equus caballus</name>
    <name type="common">Horse</name>
    <dbReference type="NCBI Taxonomy" id="9796"/>
    <lineage>
        <taxon>Eukaryota</taxon>
        <taxon>Metazoa</taxon>
        <taxon>Chordata</taxon>
        <taxon>Craniata</taxon>
        <taxon>Vertebrata</taxon>
        <taxon>Euteleostomi</taxon>
        <taxon>Mammalia</taxon>
        <taxon>Eutheria</taxon>
        <taxon>Laurasiatheria</taxon>
        <taxon>Perissodactyla</taxon>
        <taxon>Equidae</taxon>
        <taxon>Equus</taxon>
    </lineage>
</organism>
<dbReference type="InParanoid" id="A0A3Q2H908"/>
<evidence type="ECO:0000256" key="5">
    <source>
        <dbReference type="ARBA" id="ARBA00073862"/>
    </source>
</evidence>
<keyword evidence="10" id="KW-1185">Reference proteome</keyword>
<keyword evidence="2" id="KW-1064">Adaptive immunity</keyword>
<feature type="chain" id="PRO_5040357387" description="Ig mu chain C region" evidence="7">
    <location>
        <begin position="20"/>
        <end position="601"/>
    </location>
</feature>
<dbReference type="InterPro" id="IPR007110">
    <property type="entry name" value="Ig-like_dom"/>
</dbReference>
<dbReference type="CDD" id="cd04981">
    <property type="entry name" value="IgV_H"/>
    <property type="match status" value="1"/>
</dbReference>
<dbReference type="GO" id="GO:0003823">
    <property type="term" value="F:antigen binding"/>
    <property type="evidence" value="ECO:0000318"/>
    <property type="project" value="GO_Central"/>
</dbReference>
<dbReference type="SMART" id="SM00407">
    <property type="entry name" value="IGc1"/>
    <property type="match status" value="4"/>
</dbReference>
<dbReference type="GO" id="GO:0050829">
    <property type="term" value="P:defense response to Gram-negative bacterium"/>
    <property type="evidence" value="ECO:0007669"/>
    <property type="project" value="Ensembl"/>
</dbReference>
<dbReference type="FunFam" id="2.60.40.10:FF:001878">
    <property type="entry name" value="Immunoglobulin heavy variable 1-4"/>
    <property type="match status" value="1"/>
</dbReference>
<dbReference type="Gene3D" id="2.60.40.10">
    <property type="entry name" value="Immunoglobulins"/>
    <property type="match status" value="5"/>
</dbReference>
<dbReference type="STRING" id="9796.ENSECAP00000029691"/>
<evidence type="ECO:0007829" key="11">
    <source>
        <dbReference type="PeptideAtlas" id="A0A3Q2H908"/>
    </source>
</evidence>
<evidence type="ECO:0000256" key="4">
    <source>
        <dbReference type="ARBA" id="ARBA00043265"/>
    </source>
</evidence>
<dbReference type="Pfam" id="PF07686">
    <property type="entry name" value="V-set"/>
    <property type="match status" value="1"/>
</dbReference>
<gene>
    <name evidence="9" type="primary">IGHM</name>
</gene>
<dbReference type="GeneTree" id="ENSGT00940000161491"/>
<dbReference type="SMART" id="SM00406">
    <property type="entry name" value="IGv"/>
    <property type="match status" value="1"/>
</dbReference>
<dbReference type="FunFam" id="2.60.40.10:FF:000463">
    <property type="entry name" value="Immunoglobulin heavy constant gamma 1"/>
    <property type="match status" value="2"/>
</dbReference>
<feature type="transmembrane region" description="Helical" evidence="6">
    <location>
        <begin position="574"/>
        <end position="598"/>
    </location>
</feature>
<evidence type="ECO:0000256" key="7">
    <source>
        <dbReference type="SAM" id="SignalP"/>
    </source>
</evidence>
<sequence>MSHLWFFLFLVAAPTCVLSQVQLKESGPGLVKPSQTLSLTCTVSGFSLSSYGVGWVCQAPGKGLEYVGVIASSGSANYNPALKSRASITKDTSKSQVYLTLNSLTGEDTAVYYCARHNYWGQGTLVTVSSESTMTPDLFPLVSCGPSLDESLVAVGCLARDFLPNVITFSWNYQNNTVVRSQDIKNFPSVLREGKYTASSQVLLPSGDVPLVCTVNHSNGNKKVEVRPQVLIQDESPNVTVFIPPRDAFTGPGQRTSRLVCQATGFSPKEISVSWLRDGKPVESGFTTEEVQPQNKESWPVTYKVTSMLTITESDWLNQKVFTCHVEHQQGVFQKNVSSMCSPNSPVPIKIFAIPPSFAGIFLTKSAKLSCQVTNLGTYDSLSISWTRQNGEILKTHTNISESHPNGTFSALGEATICVEDWESGDDYICTVTHTDLPFPLKQAISRPDAVAKHPPSVYVLPPTREQLSLRESASVTCLVKGFSPPDVFVQWLQKGQPLSSDKYVTSAPMPEPQAPGLYFVHSILTVSEEDWSSGETYTCVVGHEALPHVVTERTVDKSTEGEVSAEEEGFENLSAMASTFIVLFLLSLFYSTTVTLFKVK</sequence>
<name>A0A3Q2H908_HORSE</name>
<dbReference type="GO" id="GO:0042834">
    <property type="term" value="F:peptidoglycan binding"/>
    <property type="evidence" value="ECO:0007669"/>
    <property type="project" value="Ensembl"/>
</dbReference>
<keyword evidence="6" id="KW-0472">Membrane</keyword>
<dbReference type="PROSITE" id="PS50835">
    <property type="entry name" value="IG_LIKE"/>
    <property type="match status" value="5"/>
</dbReference>
<dbReference type="PANTHER" id="PTHR23411">
    <property type="entry name" value="TAPASIN"/>
    <property type="match status" value="1"/>
</dbReference>
<dbReference type="Ensembl" id="ENSECAT00000052719.3">
    <property type="protein sequence ID" value="ENSECAP00000029691.2"/>
    <property type="gene ID" value="ENSECAG00000000548.4"/>
</dbReference>
<dbReference type="InterPro" id="IPR013106">
    <property type="entry name" value="Ig_V-set"/>
</dbReference>
<dbReference type="CDD" id="cd16093">
    <property type="entry name" value="IgC1_CH2_Mu"/>
    <property type="match status" value="1"/>
</dbReference>
<dbReference type="GO" id="GO:0003697">
    <property type="term" value="F:single-stranded DNA binding"/>
    <property type="evidence" value="ECO:0007669"/>
    <property type="project" value="Ensembl"/>
</dbReference>
<dbReference type="InterPro" id="IPR003006">
    <property type="entry name" value="Ig/MHC_CS"/>
</dbReference>
<dbReference type="InterPro" id="IPR003599">
    <property type="entry name" value="Ig_sub"/>
</dbReference>
<dbReference type="InterPro" id="IPR050380">
    <property type="entry name" value="Immune_Resp_Modulators"/>
</dbReference>
<protein>
    <recommendedName>
        <fullName evidence="5">Ig mu chain C region</fullName>
    </recommendedName>
</protein>
<evidence type="ECO:0000256" key="3">
    <source>
        <dbReference type="ARBA" id="ARBA00023319"/>
    </source>
</evidence>
<evidence type="ECO:0000256" key="2">
    <source>
        <dbReference type="ARBA" id="ARBA00023130"/>
    </source>
</evidence>
<dbReference type="FunFam" id="2.60.40.10:FF:000998">
    <property type="entry name" value="Immunoglobulin heavy constant epsilon"/>
    <property type="match status" value="1"/>
</dbReference>
<feature type="domain" description="Ig-like" evidence="8">
    <location>
        <begin position="356"/>
        <end position="446"/>
    </location>
</feature>
<evidence type="ECO:0000256" key="6">
    <source>
        <dbReference type="SAM" id="Phobius"/>
    </source>
</evidence>
<feature type="signal peptide" evidence="7">
    <location>
        <begin position="1"/>
        <end position="19"/>
    </location>
</feature>
<keyword evidence="1" id="KW-0391">Immunity</keyword>
<dbReference type="InterPro" id="IPR013783">
    <property type="entry name" value="Ig-like_fold"/>
</dbReference>
<dbReference type="GO" id="GO:0045087">
    <property type="term" value="P:innate immune response"/>
    <property type="evidence" value="ECO:0007669"/>
    <property type="project" value="Ensembl"/>
</dbReference>
<dbReference type="InterPro" id="IPR003597">
    <property type="entry name" value="Ig_C1-set"/>
</dbReference>
<dbReference type="GO" id="GO:0009986">
    <property type="term" value="C:cell surface"/>
    <property type="evidence" value="ECO:0007669"/>
    <property type="project" value="Ensembl"/>
</dbReference>
<keyword evidence="11" id="KW-1267">Proteomics identification</keyword>
<proteinExistence type="evidence at protein level"/>
<dbReference type="PaxDb" id="9796-ENSECAP00000029691"/>
<dbReference type="GO" id="GO:0031210">
    <property type="term" value="F:phosphatidylcholine binding"/>
    <property type="evidence" value="ECO:0007669"/>
    <property type="project" value="Ensembl"/>
</dbReference>
<dbReference type="SUPFAM" id="SSF48726">
    <property type="entry name" value="Immunoglobulin"/>
    <property type="match status" value="5"/>
</dbReference>
<dbReference type="GO" id="GO:0071756">
    <property type="term" value="C:pentameric IgM immunoglobulin complex"/>
    <property type="evidence" value="ECO:0007669"/>
    <property type="project" value="Ensembl"/>
</dbReference>
<dbReference type="GO" id="GO:0006958">
    <property type="term" value="P:complement activation, classical pathway"/>
    <property type="evidence" value="ECO:0000318"/>
    <property type="project" value="GO_Central"/>
</dbReference>
<dbReference type="GO" id="GO:0034987">
    <property type="term" value="F:immunoglobulin receptor binding"/>
    <property type="evidence" value="ECO:0000318"/>
    <property type="project" value="GO_Central"/>
</dbReference>
<evidence type="ECO:0000256" key="1">
    <source>
        <dbReference type="ARBA" id="ARBA00022859"/>
    </source>
</evidence>
<dbReference type="GO" id="GO:0071757">
    <property type="term" value="C:hexameric IgM immunoglobulin complex"/>
    <property type="evidence" value="ECO:0007669"/>
    <property type="project" value="Ensembl"/>
</dbReference>
<dbReference type="FunFam" id="2.60.40.10:FF:001836">
    <property type="entry name" value="Immunoglobulin heavy constant mu"/>
    <property type="match status" value="1"/>
</dbReference>
<dbReference type="CDD" id="cd21819">
    <property type="entry name" value="IgC1_CH1_IgM"/>
    <property type="match status" value="1"/>
</dbReference>
<feature type="domain" description="Ig-like" evidence="8">
    <location>
        <begin position="136"/>
        <end position="225"/>
    </location>
</feature>
<dbReference type="FunCoup" id="A0A3Q2H908">
    <property type="interactions" value="77"/>
</dbReference>
<feature type="domain" description="Ig-like" evidence="8">
    <location>
        <begin position="237"/>
        <end position="338"/>
    </location>
</feature>
<reference evidence="9" key="2">
    <citation type="submission" date="2025-08" db="UniProtKB">
        <authorList>
            <consortium name="Ensembl"/>
        </authorList>
    </citation>
    <scope>IDENTIFICATION</scope>
    <source>
        <strain evidence="9">Thoroughbred</strain>
    </source>
</reference>
<accession>A0A3Q2H908</accession>
<dbReference type="Pfam" id="PF07654">
    <property type="entry name" value="C1-set"/>
    <property type="match status" value="4"/>
</dbReference>
<evidence type="ECO:0000259" key="8">
    <source>
        <dbReference type="PROSITE" id="PS50835"/>
    </source>
</evidence>
<dbReference type="GO" id="GO:0019731">
    <property type="term" value="P:antibacterial humoral response"/>
    <property type="evidence" value="ECO:0000318"/>
    <property type="project" value="GO_Central"/>
</dbReference>
<feature type="domain" description="Ig-like" evidence="8">
    <location>
        <begin position="14"/>
        <end position="135"/>
    </location>
</feature>
<feature type="domain" description="Ig-like" evidence="8">
    <location>
        <begin position="456"/>
        <end position="557"/>
    </location>
</feature>